<evidence type="ECO:0008006" key="4">
    <source>
        <dbReference type="Google" id="ProtNLM"/>
    </source>
</evidence>
<protein>
    <recommendedName>
        <fullName evidence="4">Lipocalin-like domain-containing protein</fullName>
    </recommendedName>
</protein>
<evidence type="ECO:0000313" key="3">
    <source>
        <dbReference type="Proteomes" id="UP001595766"/>
    </source>
</evidence>
<accession>A0ABV8EQ47</accession>
<dbReference type="EMBL" id="JBHSAV010000053">
    <property type="protein sequence ID" value="MFC3977152.1"/>
    <property type="molecule type" value="Genomic_DNA"/>
</dbReference>
<comment type="caution">
    <text evidence="2">The sequence shown here is derived from an EMBL/GenBank/DDBJ whole genome shotgun (WGS) entry which is preliminary data.</text>
</comment>
<gene>
    <name evidence="2" type="ORF">ACFOUP_12260</name>
</gene>
<proteinExistence type="predicted"/>
<sequence>MIIGFLMIGSTNVFAQKSDFSGIWTFNESKSTRPESGFFSPASKITVKQDNLTLNAERVSTGRNGEERITNEKINLDGKVSENVVFQDRTRKSTATWSADGEILEINSMMNFEMNGQTREMKSSEKWKLSADKSTLTIESTSQGRDGEMKSTLVYNK</sequence>
<dbReference type="RefSeq" id="WP_241291707.1">
    <property type="nucleotide sequence ID" value="NZ_JAKZGR010000002.1"/>
</dbReference>
<keyword evidence="3" id="KW-1185">Reference proteome</keyword>
<dbReference type="Proteomes" id="UP001595766">
    <property type="component" value="Unassembled WGS sequence"/>
</dbReference>
<evidence type="ECO:0000313" key="2">
    <source>
        <dbReference type="EMBL" id="MFC3977152.1"/>
    </source>
</evidence>
<reference evidence="3" key="1">
    <citation type="journal article" date="2019" name="Int. J. Syst. Evol. Microbiol.">
        <title>The Global Catalogue of Microorganisms (GCM) 10K type strain sequencing project: providing services to taxonomists for standard genome sequencing and annotation.</title>
        <authorList>
            <consortium name="The Broad Institute Genomics Platform"/>
            <consortium name="The Broad Institute Genome Sequencing Center for Infectious Disease"/>
            <person name="Wu L."/>
            <person name="Ma J."/>
        </authorList>
    </citation>
    <scope>NUCLEOTIDE SEQUENCE [LARGE SCALE GENOMIC DNA]</scope>
    <source>
        <strain evidence="3">CECT 8551</strain>
    </source>
</reference>
<name>A0ABV8EQ47_9BACT</name>
<organism evidence="2 3">
    <name type="scientific">Belliella kenyensis</name>
    <dbReference type="NCBI Taxonomy" id="1472724"/>
    <lineage>
        <taxon>Bacteria</taxon>
        <taxon>Pseudomonadati</taxon>
        <taxon>Bacteroidota</taxon>
        <taxon>Cytophagia</taxon>
        <taxon>Cytophagales</taxon>
        <taxon>Cyclobacteriaceae</taxon>
        <taxon>Belliella</taxon>
    </lineage>
</organism>
<feature type="region of interest" description="Disordered" evidence="1">
    <location>
        <begin position="138"/>
        <end position="157"/>
    </location>
</feature>
<evidence type="ECO:0000256" key="1">
    <source>
        <dbReference type="SAM" id="MobiDB-lite"/>
    </source>
</evidence>